<feature type="compositionally biased region" description="Basic and acidic residues" evidence="1">
    <location>
        <begin position="18"/>
        <end position="36"/>
    </location>
</feature>
<dbReference type="AlphaFoldDB" id="A0AAD6DD22"/>
<proteinExistence type="predicted"/>
<organism evidence="2 3">
    <name type="scientific">Penicillium hetheringtonii</name>
    <dbReference type="NCBI Taxonomy" id="911720"/>
    <lineage>
        <taxon>Eukaryota</taxon>
        <taxon>Fungi</taxon>
        <taxon>Dikarya</taxon>
        <taxon>Ascomycota</taxon>
        <taxon>Pezizomycotina</taxon>
        <taxon>Eurotiomycetes</taxon>
        <taxon>Eurotiomycetidae</taxon>
        <taxon>Eurotiales</taxon>
        <taxon>Aspergillaceae</taxon>
        <taxon>Penicillium</taxon>
    </lineage>
</organism>
<accession>A0AAD6DD22</accession>
<dbReference type="EMBL" id="JAQJAC010000008">
    <property type="protein sequence ID" value="KAJ5574507.1"/>
    <property type="molecule type" value="Genomic_DNA"/>
</dbReference>
<name>A0AAD6DD22_9EURO</name>
<evidence type="ECO:0000256" key="1">
    <source>
        <dbReference type="SAM" id="MobiDB-lite"/>
    </source>
</evidence>
<dbReference type="Proteomes" id="UP001216150">
    <property type="component" value="Unassembled WGS sequence"/>
</dbReference>
<keyword evidence="3" id="KW-1185">Reference proteome</keyword>
<sequence>MLPIDEKQEMWTANPIWKEGESTARTGRNDRVPFRDGKSNSGVCGVNDKTNYEEMFKLLDTYEIGMD</sequence>
<gene>
    <name evidence="2" type="ORF">N7450_008406</name>
</gene>
<comment type="caution">
    <text evidence="2">The sequence shown here is derived from an EMBL/GenBank/DDBJ whole genome shotgun (WGS) entry which is preliminary data.</text>
</comment>
<evidence type="ECO:0000313" key="3">
    <source>
        <dbReference type="Proteomes" id="UP001216150"/>
    </source>
</evidence>
<reference evidence="2 3" key="1">
    <citation type="journal article" date="2023" name="IMA Fungus">
        <title>Comparative genomic study of the Penicillium genus elucidates a diverse pangenome and 15 lateral gene transfer events.</title>
        <authorList>
            <person name="Petersen C."/>
            <person name="Sorensen T."/>
            <person name="Nielsen M.R."/>
            <person name="Sondergaard T.E."/>
            <person name="Sorensen J.L."/>
            <person name="Fitzpatrick D.A."/>
            <person name="Frisvad J.C."/>
            <person name="Nielsen K.L."/>
        </authorList>
    </citation>
    <scope>NUCLEOTIDE SEQUENCE [LARGE SCALE GENOMIC DNA]</scope>
    <source>
        <strain evidence="2 3">IBT 29057</strain>
    </source>
</reference>
<evidence type="ECO:0000313" key="2">
    <source>
        <dbReference type="EMBL" id="KAJ5574507.1"/>
    </source>
</evidence>
<feature type="region of interest" description="Disordered" evidence="1">
    <location>
        <begin position="13"/>
        <end position="36"/>
    </location>
</feature>
<protein>
    <submittedName>
        <fullName evidence="2">Uncharacterized protein</fullName>
    </submittedName>
</protein>